<dbReference type="PANTHER" id="PTHR43575">
    <property type="entry name" value="PROTEIN ABCI7, CHLOROPLASTIC"/>
    <property type="match status" value="1"/>
</dbReference>
<dbReference type="InterPro" id="IPR037284">
    <property type="entry name" value="SUF_FeS_clus_asmbl_SufBD_sf"/>
</dbReference>
<dbReference type="InterPro" id="IPR000825">
    <property type="entry name" value="SUF_FeS_clus_asmbl_SufBD_core"/>
</dbReference>
<dbReference type="NCBIfam" id="TIGR01981">
    <property type="entry name" value="sufD"/>
    <property type="match status" value="1"/>
</dbReference>
<sequence>MKTIEQFREDFDNTLNLSKGRIKNIRSKAFDKFISGKFPTRKDEYWKYSDPSSILKLDLKFNDSGSFDNENYDIILSNGKIVKTPTNFKTGSVAEGLDNGDIPEDLLKEEKNQFLNLNNAFAINGCYLILDSEVKKNVKILNLISNDGINQAIYPKLIIIAKKNSDSTIFEEIRVKGTGVNFVNSVTDIIIENGANLEHIILDDHAKDTYNISNVCVKQKRDSNFISHNFSMGKKLARRDFNIELLDTGANCDLYGLYFVDGNNHIDHHTTIEHKKEHCTSNEHYKGILSGKAVGVFNGRIHVHPGAQKTDAIQNNQNLLLTDDAIIHTKPELEIYADDVKCTHGATVGQLDEKALFYLRARGLSHKGAQELLMRAYVGEIINHISNKNIRSEMMDIVLKRLPKGD</sequence>
<protein>
    <submittedName>
        <fullName evidence="2">Fe-S cluster assembly protein SufD</fullName>
    </submittedName>
</protein>
<gene>
    <name evidence="2" type="ORF">BET99_00835</name>
</gene>
<evidence type="ECO:0000259" key="1">
    <source>
        <dbReference type="Pfam" id="PF01458"/>
    </source>
</evidence>
<dbReference type="InterPro" id="IPR011542">
    <property type="entry name" value="SUF_FeS_clus_asmbl_SufD"/>
</dbReference>
<dbReference type="Pfam" id="PF01458">
    <property type="entry name" value="SUFBD_core"/>
    <property type="match status" value="1"/>
</dbReference>
<accession>A0A1J5TQV9</accession>
<organism evidence="2 3">
    <name type="scientific">Marine Group III euryarchaeote CG-Epi2</name>
    <dbReference type="NCBI Taxonomy" id="1888996"/>
    <lineage>
        <taxon>Archaea</taxon>
        <taxon>Methanobacteriati</taxon>
        <taxon>Thermoplasmatota</taxon>
        <taxon>Thermoplasmata</taxon>
        <taxon>Candidatus Thermoprofundales</taxon>
    </lineage>
</organism>
<reference evidence="2 3" key="1">
    <citation type="submission" date="2016-08" db="EMBL/GenBank/DDBJ databases">
        <title>New Insights into Marine Group III Euryarchaeota, from dark to light.</title>
        <authorList>
            <person name="Haro-Moreno J.M."/>
            <person name="Rodriguez-Valera F."/>
            <person name="Lopez-Garcia P."/>
            <person name="Moreira D."/>
            <person name="Martin-Cuadrado A.B."/>
        </authorList>
    </citation>
    <scope>NUCLEOTIDE SEQUENCE [LARGE SCALE GENOMIC DNA]</scope>
    <source>
        <strain evidence="2">CG-Epi2</strain>
    </source>
</reference>
<dbReference type="PANTHER" id="PTHR43575:SF1">
    <property type="entry name" value="PROTEIN ABCI7, CHLOROPLASTIC"/>
    <property type="match status" value="1"/>
</dbReference>
<evidence type="ECO:0000313" key="2">
    <source>
        <dbReference type="EMBL" id="OIR22563.1"/>
    </source>
</evidence>
<dbReference type="GO" id="GO:0016226">
    <property type="term" value="P:iron-sulfur cluster assembly"/>
    <property type="evidence" value="ECO:0007669"/>
    <property type="project" value="InterPro"/>
</dbReference>
<evidence type="ECO:0000313" key="3">
    <source>
        <dbReference type="Proteomes" id="UP000183615"/>
    </source>
</evidence>
<dbReference type="InterPro" id="IPR055346">
    <property type="entry name" value="Fe-S_cluster_assembly_SufBD"/>
</dbReference>
<comment type="caution">
    <text evidence="2">The sequence shown here is derived from an EMBL/GenBank/DDBJ whole genome shotgun (WGS) entry which is preliminary data.</text>
</comment>
<dbReference type="SUPFAM" id="SSF101960">
    <property type="entry name" value="Stabilizer of iron transporter SufD"/>
    <property type="match status" value="1"/>
</dbReference>
<dbReference type="EMBL" id="MIYZ01000012">
    <property type="protein sequence ID" value="OIR22563.1"/>
    <property type="molecule type" value="Genomic_DNA"/>
</dbReference>
<name>A0A1J5TQV9_9ARCH</name>
<proteinExistence type="predicted"/>
<feature type="domain" description="SUF system FeS cluster assembly SufBD core" evidence="1">
    <location>
        <begin position="149"/>
        <end position="376"/>
    </location>
</feature>
<dbReference type="AlphaFoldDB" id="A0A1J5TQV9"/>
<dbReference type="Proteomes" id="UP000183615">
    <property type="component" value="Unassembled WGS sequence"/>
</dbReference>